<feature type="transmembrane region" description="Helical" evidence="1">
    <location>
        <begin position="47"/>
        <end position="65"/>
    </location>
</feature>
<dbReference type="InterPro" id="IPR018750">
    <property type="entry name" value="DUF2306_membrane"/>
</dbReference>
<protein>
    <submittedName>
        <fullName evidence="2">DUF2306 domain-containing protein</fullName>
    </submittedName>
</protein>
<evidence type="ECO:0000313" key="2">
    <source>
        <dbReference type="EMBL" id="MBA0086947.1"/>
    </source>
</evidence>
<evidence type="ECO:0000313" key="3">
    <source>
        <dbReference type="Proteomes" id="UP000567293"/>
    </source>
</evidence>
<evidence type="ECO:0000256" key="1">
    <source>
        <dbReference type="SAM" id="Phobius"/>
    </source>
</evidence>
<keyword evidence="1" id="KW-0812">Transmembrane</keyword>
<sequence>MAVLRNAARTRAQPAPLDGSLFLLEVALGSIAGFFMATVSAQGLPTHLGFGLLAVLWFFTGLEASRVVRSGNIVARRQWMIRNFSLTLAAVTLRDYMPVMLFALRWSFRKTYITVSWLCSVPNLLIAEWLVRRRRGLAKTVS</sequence>
<feature type="transmembrane region" description="Helical" evidence="1">
    <location>
        <begin position="112"/>
        <end position="131"/>
    </location>
</feature>
<feature type="transmembrane region" description="Helical" evidence="1">
    <location>
        <begin position="21"/>
        <end position="41"/>
    </location>
</feature>
<dbReference type="Proteomes" id="UP000567293">
    <property type="component" value="Unassembled WGS sequence"/>
</dbReference>
<accession>A0A7V8NT18</accession>
<name>A0A7V8NT18_9BACT</name>
<gene>
    <name evidence="2" type="ORF">HRJ53_18350</name>
</gene>
<organism evidence="2 3">
    <name type="scientific">Candidatus Acidiferrum panamense</name>
    <dbReference type="NCBI Taxonomy" id="2741543"/>
    <lineage>
        <taxon>Bacteria</taxon>
        <taxon>Pseudomonadati</taxon>
        <taxon>Acidobacteriota</taxon>
        <taxon>Terriglobia</taxon>
        <taxon>Candidatus Acidiferrales</taxon>
        <taxon>Candidatus Acidiferrum</taxon>
    </lineage>
</organism>
<keyword evidence="3" id="KW-1185">Reference proteome</keyword>
<dbReference type="EMBL" id="JACDQQ010001758">
    <property type="protein sequence ID" value="MBA0086947.1"/>
    <property type="molecule type" value="Genomic_DNA"/>
</dbReference>
<keyword evidence="1" id="KW-0472">Membrane</keyword>
<comment type="caution">
    <text evidence="2">The sequence shown here is derived from an EMBL/GenBank/DDBJ whole genome shotgun (WGS) entry which is preliminary data.</text>
</comment>
<dbReference type="Pfam" id="PF10067">
    <property type="entry name" value="DUF2306"/>
    <property type="match status" value="1"/>
</dbReference>
<keyword evidence="1" id="KW-1133">Transmembrane helix</keyword>
<reference evidence="2" key="1">
    <citation type="submission" date="2020-06" db="EMBL/GenBank/DDBJ databases">
        <title>Legume-microbial interactions unlock mineral nutrients during tropical forest succession.</title>
        <authorList>
            <person name="Epihov D.Z."/>
        </authorList>
    </citation>
    <scope>NUCLEOTIDE SEQUENCE [LARGE SCALE GENOMIC DNA]</scope>
    <source>
        <strain evidence="2">Pan2503</strain>
    </source>
</reference>
<dbReference type="AlphaFoldDB" id="A0A7V8NT18"/>
<feature type="transmembrane region" description="Helical" evidence="1">
    <location>
        <begin position="86"/>
        <end position="106"/>
    </location>
</feature>
<proteinExistence type="predicted"/>